<comment type="caution">
    <text evidence="3">The sequence shown here is derived from an EMBL/GenBank/DDBJ whole genome shotgun (WGS) entry which is preliminary data.</text>
</comment>
<proteinExistence type="predicted"/>
<sequence length="328" mass="36418">MDNCRSSYPLCLFLILGSCCGHLGICIDNIFDMESEICSEKENDKIYCIRDPVSNGIFELPTNNISLYTFSSYEIYDPDTIQSCEDLGCQEKNLECVYETNTCETESPCCRPKAKCIDTMKQDQSIASSLDHCTLKCTDGFICRWFIGSPEVCLPVTCDSNKFMCPEGTSCQPVPGVGAVSCFPTLEISESDLDNTCDEIDCLPNFHCAPGAFTNSDCVPDGIRAIAQKFDCTLCPKGWTCDSFGSSGICVEWFSDPPHYGHECVNERCLATQYCNYISGQCEYHICNSTICGDGMICLQSNPRQPRICVTDLIYPFTAFLSFDLVTF</sequence>
<evidence type="ECO:0000256" key="1">
    <source>
        <dbReference type="SAM" id="SignalP"/>
    </source>
</evidence>
<dbReference type="OrthoDB" id="15663at2759"/>
<feature type="signal peptide" evidence="1">
    <location>
        <begin position="1"/>
        <end position="21"/>
    </location>
</feature>
<evidence type="ECO:0000313" key="3">
    <source>
        <dbReference type="EMBL" id="KYQ92461.1"/>
    </source>
</evidence>
<reference evidence="3 4" key="1">
    <citation type="submission" date="2015-12" db="EMBL/GenBank/DDBJ databases">
        <title>Dictyostelia acquired genes for synthesis and detection of signals that induce cell-type specialization by lateral gene transfer from prokaryotes.</title>
        <authorList>
            <person name="Gloeckner G."/>
            <person name="Schaap P."/>
        </authorList>
    </citation>
    <scope>NUCLEOTIDE SEQUENCE [LARGE SCALE GENOMIC DNA]</scope>
    <source>
        <strain evidence="3 4">TK</strain>
    </source>
</reference>
<dbReference type="Pfam" id="PF04562">
    <property type="entry name" value="Dicty_spore_N"/>
    <property type="match status" value="1"/>
</dbReference>
<organism evidence="3 4">
    <name type="scientific">Tieghemostelium lacteum</name>
    <name type="common">Slime mold</name>
    <name type="synonym">Dictyostelium lacteum</name>
    <dbReference type="NCBI Taxonomy" id="361077"/>
    <lineage>
        <taxon>Eukaryota</taxon>
        <taxon>Amoebozoa</taxon>
        <taxon>Evosea</taxon>
        <taxon>Eumycetozoa</taxon>
        <taxon>Dictyostelia</taxon>
        <taxon>Dictyosteliales</taxon>
        <taxon>Raperosteliaceae</taxon>
        <taxon>Tieghemostelium</taxon>
    </lineage>
</organism>
<evidence type="ECO:0000259" key="2">
    <source>
        <dbReference type="Pfam" id="PF04562"/>
    </source>
</evidence>
<gene>
    <name evidence="3" type="ORF">DLAC_11652</name>
</gene>
<evidence type="ECO:0000313" key="4">
    <source>
        <dbReference type="Proteomes" id="UP000076078"/>
    </source>
</evidence>
<dbReference type="PROSITE" id="PS51257">
    <property type="entry name" value="PROKAR_LIPOPROTEIN"/>
    <property type="match status" value="1"/>
</dbReference>
<accession>A0A151ZES6</accession>
<dbReference type="EMBL" id="LODT01000029">
    <property type="protein sequence ID" value="KYQ92461.1"/>
    <property type="molecule type" value="Genomic_DNA"/>
</dbReference>
<keyword evidence="4" id="KW-1185">Reference proteome</keyword>
<feature type="domain" description="DSCP-N" evidence="2">
    <location>
        <begin position="2"/>
        <end position="117"/>
    </location>
</feature>
<name>A0A151ZES6_TIELA</name>
<protein>
    <recommendedName>
        <fullName evidence="2">DSCP-N domain-containing protein</fullName>
    </recommendedName>
</protein>
<keyword evidence="1" id="KW-0732">Signal</keyword>
<feature type="chain" id="PRO_5007593214" description="DSCP-N domain-containing protein" evidence="1">
    <location>
        <begin position="22"/>
        <end position="328"/>
    </location>
</feature>
<dbReference type="InParanoid" id="A0A151ZES6"/>
<dbReference type="AlphaFoldDB" id="A0A151ZES6"/>
<dbReference type="Proteomes" id="UP000076078">
    <property type="component" value="Unassembled WGS sequence"/>
</dbReference>
<dbReference type="InterPro" id="IPR007643">
    <property type="entry name" value="Dict_spore_N"/>
</dbReference>